<name>A0A6C0KPZ0_9ZZZZ</name>
<organism evidence="1">
    <name type="scientific">viral metagenome</name>
    <dbReference type="NCBI Taxonomy" id="1070528"/>
    <lineage>
        <taxon>unclassified sequences</taxon>
        <taxon>metagenomes</taxon>
        <taxon>organismal metagenomes</taxon>
    </lineage>
</organism>
<dbReference type="GO" id="GO:0046921">
    <property type="term" value="F:alpha-(1-&gt;6)-fucosyltransferase activity"/>
    <property type="evidence" value="ECO:0007669"/>
    <property type="project" value="TreeGrafter"/>
</dbReference>
<proteinExistence type="predicted"/>
<dbReference type="EMBL" id="MN740938">
    <property type="protein sequence ID" value="QHU18797.1"/>
    <property type="molecule type" value="Genomic_DNA"/>
</dbReference>
<dbReference type="PANTHER" id="PTHR13132:SF29">
    <property type="entry name" value="ALPHA-(1,6)-FUCOSYLTRANSFERASE"/>
    <property type="match status" value="1"/>
</dbReference>
<dbReference type="PANTHER" id="PTHR13132">
    <property type="entry name" value="ALPHA- 1,6 -FUCOSYLTRANSFERASE"/>
    <property type="match status" value="1"/>
</dbReference>
<protein>
    <submittedName>
        <fullName evidence="1">Uncharacterized protein</fullName>
    </submittedName>
</protein>
<reference evidence="1" key="1">
    <citation type="journal article" date="2020" name="Nature">
        <title>Giant virus diversity and host interactions through global metagenomics.</title>
        <authorList>
            <person name="Schulz F."/>
            <person name="Roux S."/>
            <person name="Paez-Espino D."/>
            <person name="Jungbluth S."/>
            <person name="Walsh D.A."/>
            <person name="Denef V.J."/>
            <person name="McMahon K.D."/>
            <person name="Konstantinidis K.T."/>
            <person name="Eloe-Fadrosh E.A."/>
            <person name="Kyrpides N.C."/>
            <person name="Woyke T."/>
        </authorList>
    </citation>
    <scope>NUCLEOTIDE SEQUENCE</scope>
    <source>
        <strain evidence="1">GVMAG-S-3300013006-158</strain>
    </source>
</reference>
<evidence type="ECO:0000313" key="1">
    <source>
        <dbReference type="EMBL" id="QHU18797.1"/>
    </source>
</evidence>
<dbReference type="AlphaFoldDB" id="A0A6C0KPZ0"/>
<sequence>MSLVFQLPKHSGGFFCQVLTLASNYLYAKQNNLSFFIEDSIWLFQHSRGWRDYFTSLQVIREKIPPLPIHPELHVDDERLHHFTLQEYIDTMEEIFQLQEGVQDRYEEERKKLPEEYNSIIIRRGDKMYGEAFYISTKEYVNKLLEKSELPIFVQTDDYTAYEEVCQYIQSLNKNICVVTTCPEDKRGAFVFNYEPSIGSVVSEQNNTYLKKLATLHQKSVNQYSPTEMKEHVEEILVGLKICMESRYAATDFQSNCTRFLLCSHNNPSNVLSVGPITCPPYDVRLKSIAHGFIPN</sequence>
<accession>A0A6C0KPZ0</accession>
<dbReference type="GO" id="GO:0006487">
    <property type="term" value="P:protein N-linked glycosylation"/>
    <property type="evidence" value="ECO:0007669"/>
    <property type="project" value="TreeGrafter"/>
</dbReference>